<reference evidence="3" key="1">
    <citation type="journal article" date="2015" name="Nat. Genet.">
        <title>The genome and transcriptome of the zoonotic hookworm Ancylostoma ceylanicum identify infection-specific gene families.</title>
        <authorList>
            <person name="Schwarz E.M."/>
            <person name="Hu Y."/>
            <person name="Antoshechkin I."/>
            <person name="Miller M.M."/>
            <person name="Sternberg P.W."/>
            <person name="Aroian R.V."/>
        </authorList>
    </citation>
    <scope>NUCLEOTIDE SEQUENCE</scope>
    <source>
        <strain evidence="3">HY135</strain>
    </source>
</reference>
<feature type="chain" id="PRO_5001489992" description="Secreted protein" evidence="1">
    <location>
        <begin position="25"/>
        <end position="84"/>
    </location>
</feature>
<gene>
    <name evidence="2" type="primary">Acey_s0021.g397</name>
    <name evidence="2" type="ORF">Y032_0021g397</name>
</gene>
<dbReference type="AlphaFoldDB" id="A0A016UZX1"/>
<evidence type="ECO:0008006" key="4">
    <source>
        <dbReference type="Google" id="ProtNLM"/>
    </source>
</evidence>
<accession>A0A016UZX1</accession>
<evidence type="ECO:0000256" key="1">
    <source>
        <dbReference type="SAM" id="SignalP"/>
    </source>
</evidence>
<keyword evidence="1" id="KW-0732">Signal</keyword>
<sequence length="84" mass="9972">MIEIWSRNWLLIVAEPIWFFCLHVQETPFYNPTLGQLGRSCDSSRYKESDETEQSIYIYILKRPEVLLQVDTQALLKTVTLTKY</sequence>
<proteinExistence type="predicted"/>
<evidence type="ECO:0000313" key="3">
    <source>
        <dbReference type="Proteomes" id="UP000024635"/>
    </source>
</evidence>
<dbReference type="Proteomes" id="UP000024635">
    <property type="component" value="Unassembled WGS sequence"/>
</dbReference>
<dbReference type="EMBL" id="JARK01001357">
    <property type="protein sequence ID" value="EYC20735.1"/>
    <property type="molecule type" value="Genomic_DNA"/>
</dbReference>
<organism evidence="2 3">
    <name type="scientific">Ancylostoma ceylanicum</name>
    <dbReference type="NCBI Taxonomy" id="53326"/>
    <lineage>
        <taxon>Eukaryota</taxon>
        <taxon>Metazoa</taxon>
        <taxon>Ecdysozoa</taxon>
        <taxon>Nematoda</taxon>
        <taxon>Chromadorea</taxon>
        <taxon>Rhabditida</taxon>
        <taxon>Rhabditina</taxon>
        <taxon>Rhabditomorpha</taxon>
        <taxon>Strongyloidea</taxon>
        <taxon>Ancylostomatidae</taxon>
        <taxon>Ancylostomatinae</taxon>
        <taxon>Ancylostoma</taxon>
    </lineage>
</organism>
<name>A0A016UZX1_9BILA</name>
<keyword evidence="3" id="KW-1185">Reference proteome</keyword>
<comment type="caution">
    <text evidence="2">The sequence shown here is derived from an EMBL/GenBank/DDBJ whole genome shotgun (WGS) entry which is preliminary data.</text>
</comment>
<feature type="signal peptide" evidence="1">
    <location>
        <begin position="1"/>
        <end position="24"/>
    </location>
</feature>
<protein>
    <recommendedName>
        <fullName evidence="4">Secreted protein</fullName>
    </recommendedName>
</protein>
<evidence type="ECO:0000313" key="2">
    <source>
        <dbReference type="EMBL" id="EYC20735.1"/>
    </source>
</evidence>